<organism evidence="1">
    <name type="scientific">freshwater metagenome</name>
    <dbReference type="NCBI Taxonomy" id="449393"/>
    <lineage>
        <taxon>unclassified sequences</taxon>
        <taxon>metagenomes</taxon>
        <taxon>ecological metagenomes</taxon>
    </lineage>
</organism>
<gene>
    <name evidence="1" type="ORF">UFOPK4410_00607</name>
</gene>
<name>A0A6J7VUF2_9ZZZZ</name>
<protein>
    <submittedName>
        <fullName evidence="1">Unannotated protein</fullName>
    </submittedName>
</protein>
<evidence type="ECO:0000313" key="1">
    <source>
        <dbReference type="EMBL" id="CAB5112547.1"/>
    </source>
</evidence>
<dbReference type="AlphaFoldDB" id="A0A6J7VUF2"/>
<accession>A0A6J7VUF2</accession>
<dbReference type="EMBL" id="CAFBRV010000044">
    <property type="protein sequence ID" value="CAB5112547.1"/>
    <property type="molecule type" value="Genomic_DNA"/>
</dbReference>
<sequence>MTALSIAASISASAKIMCGFFPPSSRANFLTVSAAACIIVWPVVNPPVKETKSTRGSLMSRDPTTEPGPKIKFATPFGVPASSIIFINAIAL</sequence>
<reference evidence="1" key="1">
    <citation type="submission" date="2020-05" db="EMBL/GenBank/DDBJ databases">
        <authorList>
            <person name="Chiriac C."/>
            <person name="Salcher M."/>
            <person name="Ghai R."/>
            <person name="Kavagutti S V."/>
        </authorList>
    </citation>
    <scope>NUCLEOTIDE SEQUENCE</scope>
</reference>
<proteinExistence type="predicted"/>